<evidence type="ECO:0000313" key="2">
    <source>
        <dbReference type="Proteomes" id="UP001362999"/>
    </source>
</evidence>
<protein>
    <submittedName>
        <fullName evidence="1">Uncharacterized protein</fullName>
    </submittedName>
</protein>
<sequence length="304" mass="33824">MFTYDVHAFPLTLTTIYMFLAKKSGRGETKSRLNSVKNGYRSREIKIPDATVAHGPPIHSHSLTVVRQCTLQLLLLSLSRSPELQSYAYIPACIPSGDVWLETDGENNLYEDALVEAYLSAASFSSRERRAETIHPIGFNAWDRGQPANENAGYSRRCSKYISDYRLLDLTCSCSIPHGVGVNWDHHSATPKPIYSTMTTKKEKRTVLQGLPLRTMNPIEPDSTGLLIFWRRSDGQGRAMMNVCSFHAGIRVTVSLSLCGICPAEAFHPIDERGNVANLPHIALELTYWSFTRSSTNSNTSGVP</sequence>
<comment type="caution">
    <text evidence="1">The sequence shown here is derived from an EMBL/GenBank/DDBJ whole genome shotgun (WGS) entry which is preliminary data.</text>
</comment>
<reference evidence="1 2" key="1">
    <citation type="journal article" date="2024" name="J Genomics">
        <title>Draft genome sequencing and assembly of Favolaschia claudopus CIRM-BRFM 2984 isolated from oak limbs.</title>
        <authorList>
            <person name="Navarro D."/>
            <person name="Drula E."/>
            <person name="Chaduli D."/>
            <person name="Cazenave R."/>
            <person name="Ahrendt S."/>
            <person name="Wang J."/>
            <person name="Lipzen A."/>
            <person name="Daum C."/>
            <person name="Barry K."/>
            <person name="Grigoriev I.V."/>
            <person name="Favel A."/>
            <person name="Rosso M.N."/>
            <person name="Martin F."/>
        </authorList>
    </citation>
    <scope>NUCLEOTIDE SEQUENCE [LARGE SCALE GENOMIC DNA]</scope>
    <source>
        <strain evidence="1 2">CIRM-BRFM 2984</strain>
    </source>
</reference>
<keyword evidence="2" id="KW-1185">Reference proteome</keyword>
<dbReference type="EMBL" id="JAWWNJ010000016">
    <property type="protein sequence ID" value="KAK7039930.1"/>
    <property type="molecule type" value="Genomic_DNA"/>
</dbReference>
<organism evidence="1 2">
    <name type="scientific">Favolaschia claudopus</name>
    <dbReference type="NCBI Taxonomy" id="2862362"/>
    <lineage>
        <taxon>Eukaryota</taxon>
        <taxon>Fungi</taxon>
        <taxon>Dikarya</taxon>
        <taxon>Basidiomycota</taxon>
        <taxon>Agaricomycotina</taxon>
        <taxon>Agaricomycetes</taxon>
        <taxon>Agaricomycetidae</taxon>
        <taxon>Agaricales</taxon>
        <taxon>Marasmiineae</taxon>
        <taxon>Mycenaceae</taxon>
        <taxon>Favolaschia</taxon>
    </lineage>
</organism>
<dbReference type="AlphaFoldDB" id="A0AAW0CM98"/>
<name>A0AAW0CM98_9AGAR</name>
<dbReference type="Proteomes" id="UP001362999">
    <property type="component" value="Unassembled WGS sequence"/>
</dbReference>
<proteinExistence type="predicted"/>
<accession>A0AAW0CM98</accession>
<gene>
    <name evidence="1" type="ORF">R3P38DRAFT_2770059</name>
</gene>
<evidence type="ECO:0000313" key="1">
    <source>
        <dbReference type="EMBL" id="KAK7039930.1"/>
    </source>
</evidence>